<evidence type="ECO:0000256" key="2">
    <source>
        <dbReference type="ARBA" id="ARBA00012388"/>
    </source>
</evidence>
<evidence type="ECO:0000256" key="9">
    <source>
        <dbReference type="ARBA" id="ARBA00025732"/>
    </source>
</evidence>
<evidence type="ECO:0000313" key="13">
    <source>
        <dbReference type="EMBL" id="QBK85911.1"/>
    </source>
</evidence>
<evidence type="ECO:0000256" key="8">
    <source>
        <dbReference type="ARBA" id="ARBA00023163"/>
    </source>
</evidence>
<evidence type="ECO:0000256" key="10">
    <source>
        <dbReference type="ARBA" id="ARBA00026159"/>
    </source>
</evidence>
<evidence type="ECO:0000256" key="4">
    <source>
        <dbReference type="ARBA" id="ARBA00022679"/>
    </source>
</evidence>
<evidence type="ECO:0000256" key="3">
    <source>
        <dbReference type="ARBA" id="ARBA00022664"/>
    </source>
</evidence>
<evidence type="ECO:0000259" key="12">
    <source>
        <dbReference type="Pfam" id="PF19244"/>
    </source>
</evidence>
<comment type="subcellular location">
    <subcellularLocation>
        <location evidence="1">Virion</location>
    </subcellularLocation>
</comment>
<gene>
    <name evidence="13" type="ORF">LCMAC101_05060</name>
</gene>
<keyword evidence="5" id="KW-0547">Nucleotide-binding</keyword>
<keyword evidence="6" id="KW-0067">ATP-binding</keyword>
<keyword evidence="8" id="KW-0804">Transcription</keyword>
<accession>A0A481YRT0</accession>
<dbReference type="GO" id="GO:0005524">
    <property type="term" value="F:ATP binding"/>
    <property type="evidence" value="ECO:0007669"/>
    <property type="project" value="UniProtKB-KW"/>
</dbReference>
<sequence length="571" mass="65945">MSSSRKKDADIHYVWNDDGRLSWIPLSTEEVPEDPYISSNVAHIPPPPDKKKYMAEVDEKAAEVISMRDEFAMKALESGTDPFSVDDPKKHKLAKEFLENKGKNIIVYGGTAINLNLPPEYKIYGENELPDYDVYSPDPFNLAVQMSEFLYSKGYKYTEVRSGIHGGTYKVYSNLWPVLDSTYMPRDIFDQINASSREIEGLNVAGPKFLVFNMKKEMAETYNQPDRWGKVAYREKLLEYTHPTKMDDYESYLVPFPTDGVSSSVLNLLKHVFEYGRTNKAIFYGPFAYNEYITAGKGDLFMKYDQHRFLLENADDHCKVLRAIIADLSDDAVTVDVVVEEYKALNKTSYTIFVAHYPLVIITNLDMCVSWKRTNIYIASIDYMKYELYHDAILGDKSKLAAIIYLQKIQERFYKDNNLTEFDKSLFGRFTGHCFGPYKNSLKAAIFTRMIDMMEGRKKIRVIKPKSNTITITGVKNTSIRIYPDDPTSEECKGKSNDDCIYPCYWNTRKGKCYDKPLGIFRPGENELEKIRPVSEGVYDLTTGEYQPFDWGESWQKNEEMDFSIPIKFKH</sequence>
<evidence type="ECO:0000256" key="6">
    <source>
        <dbReference type="ARBA" id="ARBA00022840"/>
    </source>
</evidence>
<reference evidence="13" key="1">
    <citation type="journal article" date="2019" name="MBio">
        <title>Virus Genomes from Deep Sea Sediments Expand the Ocean Megavirome and Support Independent Origins of Viral Gigantism.</title>
        <authorList>
            <person name="Backstrom D."/>
            <person name="Yutin N."/>
            <person name="Jorgensen S.L."/>
            <person name="Dharamshi J."/>
            <person name="Homa F."/>
            <person name="Zaremba-Niedwiedzka K."/>
            <person name="Spang A."/>
            <person name="Wolf Y.I."/>
            <person name="Koonin E.V."/>
            <person name="Ettema T.J."/>
        </authorList>
    </citation>
    <scope>NUCLEOTIDE SEQUENCE</scope>
</reference>
<keyword evidence="4" id="KW-0808">Transferase</keyword>
<dbReference type="GO" id="GO:1990817">
    <property type="term" value="F:poly(A) RNA polymerase activity"/>
    <property type="evidence" value="ECO:0007669"/>
    <property type="project" value="UniProtKB-EC"/>
</dbReference>
<name>A0A481YRT0_9VIRU</name>
<evidence type="ECO:0000256" key="5">
    <source>
        <dbReference type="ARBA" id="ARBA00022741"/>
    </source>
</evidence>
<keyword evidence="7" id="KW-0946">Virion</keyword>
<proteinExistence type="inferred from homology"/>
<evidence type="ECO:0000256" key="11">
    <source>
        <dbReference type="ARBA" id="ARBA00048830"/>
    </source>
</evidence>
<dbReference type="CDD" id="cd20922">
    <property type="entry name" value="polyA_pol_Marseille"/>
    <property type="match status" value="1"/>
</dbReference>
<dbReference type="GO" id="GO:0044423">
    <property type="term" value="C:virion component"/>
    <property type="evidence" value="ECO:0007669"/>
    <property type="project" value="UniProtKB-KW"/>
</dbReference>
<dbReference type="EC" id="2.7.7.19" evidence="2"/>
<protein>
    <recommendedName>
        <fullName evidence="10">Putative poly(A) polymerase catalytic subunit</fullName>
        <ecNumber evidence="2">2.7.7.19</ecNumber>
    </recommendedName>
</protein>
<keyword evidence="3" id="KW-0507">mRNA processing</keyword>
<dbReference type="Pfam" id="PF19244">
    <property type="entry name" value="Poly_A_pol_cat"/>
    <property type="match status" value="1"/>
</dbReference>
<dbReference type="InterPro" id="IPR045355">
    <property type="entry name" value="PolyA_pol_cat_su"/>
</dbReference>
<organism evidence="13">
    <name type="scientific">Marseillevirus LCMAC101</name>
    <dbReference type="NCBI Taxonomy" id="2506602"/>
    <lineage>
        <taxon>Viruses</taxon>
        <taxon>Varidnaviria</taxon>
        <taxon>Bamfordvirae</taxon>
        <taxon>Nucleocytoviricota</taxon>
        <taxon>Megaviricetes</taxon>
        <taxon>Pimascovirales</taxon>
        <taxon>Pimascovirales incertae sedis</taxon>
        <taxon>Marseilleviridae</taxon>
    </lineage>
</organism>
<comment type="catalytic activity">
    <reaction evidence="11">
        <text>RNA(n) + ATP = RNA(n)-3'-adenine ribonucleotide + diphosphate</text>
        <dbReference type="Rhea" id="RHEA:11332"/>
        <dbReference type="Rhea" id="RHEA-COMP:14527"/>
        <dbReference type="Rhea" id="RHEA-COMP:17347"/>
        <dbReference type="ChEBI" id="CHEBI:30616"/>
        <dbReference type="ChEBI" id="CHEBI:33019"/>
        <dbReference type="ChEBI" id="CHEBI:140395"/>
        <dbReference type="ChEBI" id="CHEBI:173115"/>
        <dbReference type="EC" id="2.7.7.19"/>
    </reaction>
</comment>
<comment type="similarity">
    <text evidence="9">Belongs to the poxviridae poly(A) polymerase catalytic subunit family. Highly divergent.</text>
</comment>
<evidence type="ECO:0000256" key="1">
    <source>
        <dbReference type="ARBA" id="ARBA00004328"/>
    </source>
</evidence>
<dbReference type="GO" id="GO:0006397">
    <property type="term" value="P:mRNA processing"/>
    <property type="evidence" value="ECO:0007669"/>
    <property type="project" value="UniProtKB-KW"/>
</dbReference>
<feature type="domain" description="Poly(A) polymerase catalytic subunit" evidence="12">
    <location>
        <begin position="95"/>
        <end position="222"/>
    </location>
</feature>
<evidence type="ECO:0000256" key="7">
    <source>
        <dbReference type="ARBA" id="ARBA00022844"/>
    </source>
</evidence>
<dbReference type="EMBL" id="MK500328">
    <property type="protein sequence ID" value="QBK85911.1"/>
    <property type="molecule type" value="Genomic_DNA"/>
</dbReference>